<evidence type="ECO:0000256" key="9">
    <source>
        <dbReference type="SAM" id="MobiDB-lite"/>
    </source>
</evidence>
<dbReference type="SUPFAM" id="SSF57716">
    <property type="entry name" value="Glucocorticoid receptor-like (DNA-binding domain)"/>
    <property type="match status" value="1"/>
</dbReference>
<evidence type="ECO:0000313" key="11">
    <source>
        <dbReference type="EnsemblMetazoa" id="CJA29328.1"/>
    </source>
</evidence>
<dbReference type="Pfam" id="PF00412">
    <property type="entry name" value="LIM"/>
    <property type="match status" value="1"/>
</dbReference>
<organism evidence="11 12">
    <name type="scientific">Caenorhabditis japonica</name>
    <dbReference type="NCBI Taxonomy" id="281687"/>
    <lineage>
        <taxon>Eukaryota</taxon>
        <taxon>Metazoa</taxon>
        <taxon>Ecdysozoa</taxon>
        <taxon>Nematoda</taxon>
        <taxon>Chromadorea</taxon>
        <taxon>Rhabditida</taxon>
        <taxon>Rhabditina</taxon>
        <taxon>Rhabditomorpha</taxon>
        <taxon>Rhabditoidea</taxon>
        <taxon>Rhabditidae</taxon>
        <taxon>Peloderinae</taxon>
        <taxon>Caenorhabditis</taxon>
    </lineage>
</organism>
<protein>
    <submittedName>
        <fullName evidence="11">LIM zinc-binding domain-containing protein</fullName>
    </submittedName>
</protein>
<dbReference type="InterPro" id="IPR050453">
    <property type="entry name" value="LIM_Homeobox_TF"/>
</dbReference>
<proteinExistence type="predicted"/>
<dbReference type="GO" id="GO:0000981">
    <property type="term" value="F:DNA-binding transcription factor activity, RNA polymerase II-specific"/>
    <property type="evidence" value="ECO:0007669"/>
    <property type="project" value="TreeGrafter"/>
</dbReference>
<feature type="region of interest" description="Disordered" evidence="9">
    <location>
        <begin position="1"/>
        <end position="57"/>
    </location>
</feature>
<dbReference type="Gene3D" id="2.10.110.10">
    <property type="entry name" value="Cysteine Rich Protein"/>
    <property type="match status" value="1"/>
</dbReference>
<dbReference type="GO" id="GO:0030182">
    <property type="term" value="P:neuron differentiation"/>
    <property type="evidence" value="ECO:0007669"/>
    <property type="project" value="TreeGrafter"/>
</dbReference>
<keyword evidence="5" id="KW-0238">DNA-binding</keyword>
<dbReference type="InterPro" id="IPR001781">
    <property type="entry name" value="Znf_LIM"/>
</dbReference>
<dbReference type="PROSITE" id="PS00478">
    <property type="entry name" value="LIM_DOMAIN_1"/>
    <property type="match status" value="1"/>
</dbReference>
<dbReference type="EnsemblMetazoa" id="CJA29328.1">
    <property type="protein sequence ID" value="CJA29328.1"/>
    <property type="gene ID" value="WBGene00184902"/>
</dbReference>
<evidence type="ECO:0000256" key="4">
    <source>
        <dbReference type="ARBA" id="ARBA00023038"/>
    </source>
</evidence>
<evidence type="ECO:0000256" key="7">
    <source>
        <dbReference type="ARBA" id="ARBA00023242"/>
    </source>
</evidence>
<reference evidence="12" key="1">
    <citation type="submission" date="2010-08" db="EMBL/GenBank/DDBJ databases">
        <authorList>
            <consortium name="Caenorhabditis japonica Sequencing Consortium"/>
            <person name="Wilson R.K."/>
        </authorList>
    </citation>
    <scope>NUCLEOTIDE SEQUENCE [LARGE SCALE GENOMIC DNA]</scope>
    <source>
        <strain evidence="12">DF5081</strain>
    </source>
</reference>
<reference evidence="11" key="2">
    <citation type="submission" date="2022-06" db="UniProtKB">
        <authorList>
            <consortium name="EnsemblMetazoa"/>
        </authorList>
    </citation>
    <scope>IDENTIFICATION</scope>
    <source>
        <strain evidence="11">DF5081</strain>
    </source>
</reference>
<accession>A0A8R1E8Q1</accession>
<dbReference type="GO" id="GO:0000977">
    <property type="term" value="F:RNA polymerase II transcription regulatory region sequence-specific DNA binding"/>
    <property type="evidence" value="ECO:0007669"/>
    <property type="project" value="TreeGrafter"/>
</dbReference>
<dbReference type="PANTHER" id="PTHR24208:SF105">
    <property type="entry name" value="DLIM1"/>
    <property type="match status" value="1"/>
</dbReference>
<dbReference type="GO" id="GO:0046872">
    <property type="term" value="F:metal ion binding"/>
    <property type="evidence" value="ECO:0007669"/>
    <property type="project" value="UniProtKB-KW"/>
</dbReference>
<evidence type="ECO:0000256" key="2">
    <source>
        <dbReference type="ARBA" id="ARBA00022723"/>
    </source>
</evidence>
<evidence type="ECO:0000259" key="10">
    <source>
        <dbReference type="PROSITE" id="PS50023"/>
    </source>
</evidence>
<evidence type="ECO:0000256" key="3">
    <source>
        <dbReference type="ARBA" id="ARBA00022833"/>
    </source>
</evidence>
<evidence type="ECO:0000256" key="8">
    <source>
        <dbReference type="PROSITE-ProRule" id="PRU00125"/>
    </source>
</evidence>
<keyword evidence="6" id="KW-0371">Homeobox</keyword>
<keyword evidence="12" id="KW-1185">Reference proteome</keyword>
<dbReference type="SMART" id="SM00132">
    <property type="entry name" value="LIM"/>
    <property type="match status" value="1"/>
</dbReference>
<keyword evidence="3 8" id="KW-0862">Zinc</keyword>
<feature type="domain" description="LIM zinc-binding" evidence="10">
    <location>
        <begin position="95"/>
        <end position="161"/>
    </location>
</feature>
<dbReference type="PROSITE" id="PS50023">
    <property type="entry name" value="LIM_DOMAIN_2"/>
    <property type="match status" value="1"/>
</dbReference>
<evidence type="ECO:0000256" key="6">
    <source>
        <dbReference type="ARBA" id="ARBA00023155"/>
    </source>
</evidence>
<evidence type="ECO:0000256" key="5">
    <source>
        <dbReference type="ARBA" id="ARBA00023125"/>
    </source>
</evidence>
<dbReference type="PANTHER" id="PTHR24208">
    <property type="entry name" value="LIM/HOMEOBOX PROTEIN LHX"/>
    <property type="match status" value="1"/>
</dbReference>
<dbReference type="GO" id="GO:0005634">
    <property type="term" value="C:nucleus"/>
    <property type="evidence" value="ECO:0007669"/>
    <property type="project" value="UniProtKB-SubCell"/>
</dbReference>
<evidence type="ECO:0000313" key="12">
    <source>
        <dbReference type="Proteomes" id="UP000005237"/>
    </source>
</evidence>
<keyword evidence="2 8" id="KW-0479">Metal-binding</keyword>
<dbReference type="AlphaFoldDB" id="A0A8R1E8Q1"/>
<dbReference type="Proteomes" id="UP000005237">
    <property type="component" value="Unassembled WGS sequence"/>
</dbReference>
<keyword evidence="7" id="KW-0539">Nucleus</keyword>
<feature type="compositionally biased region" description="Acidic residues" evidence="9">
    <location>
        <begin position="16"/>
        <end position="28"/>
    </location>
</feature>
<sequence length="181" mass="20115">MHSSPSIIITVKAKEEEEEEDVEEEVENCPEKDHTVNLLGSSGQKQEQQKKNKKNQKTLWMMPAATSADIGNGNGNSSSECAACSLPILDRRYGQRCAGCDGNLEKEDLVRRARDKVFHIRCFQCSVCQRLLDTGDQVYASLGKIEITLLCPTCQLHLLTLSLSLSGLVAFTPHHHYLSLI</sequence>
<comment type="subcellular location">
    <subcellularLocation>
        <location evidence="1">Nucleus</location>
    </subcellularLocation>
</comment>
<evidence type="ECO:0000256" key="1">
    <source>
        <dbReference type="ARBA" id="ARBA00004123"/>
    </source>
</evidence>
<keyword evidence="4 8" id="KW-0440">LIM domain</keyword>
<name>A0A8R1E8Q1_CAEJA</name>